<name>A0ABU8BGD5_9BRAD</name>
<protein>
    <submittedName>
        <fullName evidence="5">Branched-chain amino acid transport system substrate-binding protein</fullName>
    </submittedName>
</protein>
<dbReference type="SUPFAM" id="SSF53822">
    <property type="entry name" value="Periplasmic binding protein-like I"/>
    <property type="match status" value="1"/>
</dbReference>
<dbReference type="Proteomes" id="UP001364224">
    <property type="component" value="Unassembled WGS sequence"/>
</dbReference>
<feature type="chain" id="PRO_5045806641" evidence="3">
    <location>
        <begin position="24"/>
        <end position="402"/>
    </location>
</feature>
<dbReference type="PANTHER" id="PTHR47235">
    <property type="entry name" value="BLR6548 PROTEIN"/>
    <property type="match status" value="1"/>
</dbReference>
<proteinExistence type="inferred from homology"/>
<dbReference type="CDD" id="cd06343">
    <property type="entry name" value="PBP1_ABC_ligand_binding-like"/>
    <property type="match status" value="1"/>
</dbReference>
<evidence type="ECO:0000256" key="1">
    <source>
        <dbReference type="ARBA" id="ARBA00010062"/>
    </source>
</evidence>
<evidence type="ECO:0000313" key="6">
    <source>
        <dbReference type="Proteomes" id="UP001364224"/>
    </source>
</evidence>
<dbReference type="Pfam" id="PF13458">
    <property type="entry name" value="Peripla_BP_6"/>
    <property type="match status" value="1"/>
</dbReference>
<dbReference type="PANTHER" id="PTHR47235:SF1">
    <property type="entry name" value="BLR6548 PROTEIN"/>
    <property type="match status" value="1"/>
</dbReference>
<evidence type="ECO:0000259" key="4">
    <source>
        <dbReference type="Pfam" id="PF13458"/>
    </source>
</evidence>
<dbReference type="EMBL" id="JAZHRV010000001">
    <property type="protein sequence ID" value="MEH2557612.1"/>
    <property type="molecule type" value="Genomic_DNA"/>
</dbReference>
<dbReference type="InterPro" id="IPR028081">
    <property type="entry name" value="Leu-bd"/>
</dbReference>
<gene>
    <name evidence="5" type="ORF">V1286_005141</name>
</gene>
<keyword evidence="6" id="KW-1185">Reference proteome</keyword>
<comment type="similarity">
    <text evidence="1">Belongs to the leucine-binding protein family.</text>
</comment>
<feature type="domain" description="Leucine-binding protein" evidence="4">
    <location>
        <begin position="33"/>
        <end position="386"/>
    </location>
</feature>
<dbReference type="RefSeq" id="WP_334483988.1">
    <property type="nucleotide sequence ID" value="NZ_JAZHRV010000001.1"/>
</dbReference>
<accession>A0ABU8BGD5</accession>
<evidence type="ECO:0000256" key="2">
    <source>
        <dbReference type="ARBA" id="ARBA00022729"/>
    </source>
</evidence>
<dbReference type="InterPro" id="IPR028082">
    <property type="entry name" value="Peripla_BP_I"/>
</dbReference>
<evidence type="ECO:0000313" key="5">
    <source>
        <dbReference type="EMBL" id="MEH2557612.1"/>
    </source>
</evidence>
<sequence>MDRRTLLLLAAATALGVNRRASASETPGVTSTEIKIGNTAPYSGPASAFGVIGQALSAYFRQVNDNGGISGRKINFISLDDAYSPPKTVEQTRRLVESDEVAFILNGIGSAPQLAVQRYMNQRKVPQLFVGAGVDKWSQPDALPWSIGWQPTFRTEASIYARYVDAERPNGRVAMLHSSEDAGKDYVAGLRSVWGGNFDKKVVRVATYETSDPIVESQIVRLHDSGADVLVITATPKYVAQAIRKIYELNWKPLTLITNTGISVAAVINPVGPEKAVGVVSTGYLKDNGDPAWKDDPGMNAFRRFMKQYMPNADLGDSNYVFAYSVAETALHVLKQCDGNFSRENIMKEATNIRNLALSCLLPGIMVNTDSKNFRPIRQMQLQRWTGTHWERFGDLIDGSAT</sequence>
<dbReference type="Gene3D" id="3.40.50.2300">
    <property type="match status" value="2"/>
</dbReference>
<feature type="signal peptide" evidence="3">
    <location>
        <begin position="1"/>
        <end position="23"/>
    </location>
</feature>
<organism evidence="5 6">
    <name type="scientific">Bradyrhizobium algeriense</name>
    <dbReference type="NCBI Taxonomy" id="634784"/>
    <lineage>
        <taxon>Bacteria</taxon>
        <taxon>Pseudomonadati</taxon>
        <taxon>Pseudomonadota</taxon>
        <taxon>Alphaproteobacteria</taxon>
        <taxon>Hyphomicrobiales</taxon>
        <taxon>Nitrobacteraceae</taxon>
        <taxon>Bradyrhizobium</taxon>
    </lineage>
</organism>
<keyword evidence="2 3" id="KW-0732">Signal</keyword>
<comment type="caution">
    <text evidence="5">The sequence shown here is derived from an EMBL/GenBank/DDBJ whole genome shotgun (WGS) entry which is preliminary data.</text>
</comment>
<evidence type="ECO:0000256" key="3">
    <source>
        <dbReference type="SAM" id="SignalP"/>
    </source>
</evidence>
<reference evidence="5 6" key="1">
    <citation type="submission" date="2024-02" db="EMBL/GenBank/DDBJ databases">
        <title>Adaptive strategies in a cosmopolitan and abundant soil bacterium.</title>
        <authorList>
            <person name="Carini P."/>
        </authorList>
    </citation>
    <scope>NUCLEOTIDE SEQUENCE [LARGE SCALE GENOMIC DNA]</scope>
    <source>
        <strain evidence="5 6">AZCC 1608</strain>
    </source>
</reference>